<evidence type="ECO:0000313" key="9">
    <source>
        <dbReference type="EMBL" id="VAX06618.1"/>
    </source>
</evidence>
<keyword evidence="6" id="KW-0067">ATP-binding</keyword>
<reference evidence="9" key="1">
    <citation type="submission" date="2018-06" db="EMBL/GenBank/DDBJ databases">
        <authorList>
            <person name="Zhirakovskaya E."/>
        </authorList>
    </citation>
    <scope>NUCLEOTIDE SEQUENCE</scope>
</reference>
<keyword evidence="3" id="KW-0808">Transferase</keyword>
<dbReference type="GO" id="GO:0005524">
    <property type="term" value="F:ATP binding"/>
    <property type="evidence" value="ECO:0007669"/>
    <property type="project" value="UniProtKB-KW"/>
</dbReference>
<evidence type="ECO:0000256" key="1">
    <source>
        <dbReference type="ARBA" id="ARBA00010886"/>
    </source>
</evidence>
<evidence type="ECO:0000256" key="6">
    <source>
        <dbReference type="ARBA" id="ARBA00022840"/>
    </source>
</evidence>
<dbReference type="SMART" id="SM00220">
    <property type="entry name" value="S_TKc"/>
    <property type="match status" value="1"/>
</dbReference>
<comment type="similarity">
    <text evidence="1">Belongs to the protein kinase superfamily. NEK Ser/Thr protein kinase family. NIMA subfamily.</text>
</comment>
<dbReference type="SUPFAM" id="SSF56112">
    <property type="entry name" value="Protein kinase-like (PK-like)"/>
    <property type="match status" value="1"/>
</dbReference>
<dbReference type="AlphaFoldDB" id="A0A3B1B5G0"/>
<dbReference type="InterPro" id="IPR000719">
    <property type="entry name" value="Prot_kinase_dom"/>
</dbReference>
<dbReference type="InterPro" id="IPR050660">
    <property type="entry name" value="NEK_Ser/Thr_kinase"/>
</dbReference>
<keyword evidence="9" id="KW-0723">Serine/threonine-protein kinase</keyword>
<dbReference type="Gene3D" id="1.25.40.10">
    <property type="entry name" value="Tetratricopeptide repeat domain"/>
    <property type="match status" value="1"/>
</dbReference>
<evidence type="ECO:0000256" key="4">
    <source>
        <dbReference type="ARBA" id="ARBA00022741"/>
    </source>
</evidence>
<keyword evidence="7" id="KW-0472">Membrane</keyword>
<evidence type="ECO:0000259" key="8">
    <source>
        <dbReference type="PROSITE" id="PS50011"/>
    </source>
</evidence>
<accession>A0A3B1B5G0</accession>
<dbReference type="InterPro" id="IPR008271">
    <property type="entry name" value="Ser/Thr_kinase_AS"/>
</dbReference>
<dbReference type="PANTHER" id="PTHR43671">
    <property type="entry name" value="SERINE/THREONINE-PROTEIN KINASE NEK"/>
    <property type="match status" value="1"/>
</dbReference>
<keyword evidence="5 9" id="KW-0418">Kinase</keyword>
<dbReference type="InterPro" id="IPR011990">
    <property type="entry name" value="TPR-like_helical_dom_sf"/>
</dbReference>
<evidence type="ECO:0000256" key="5">
    <source>
        <dbReference type="ARBA" id="ARBA00022777"/>
    </source>
</evidence>
<evidence type="ECO:0000256" key="3">
    <source>
        <dbReference type="ARBA" id="ARBA00022679"/>
    </source>
</evidence>
<evidence type="ECO:0000256" key="7">
    <source>
        <dbReference type="SAM" id="Phobius"/>
    </source>
</evidence>
<dbReference type="Gene3D" id="1.10.510.10">
    <property type="entry name" value="Transferase(Phosphotransferase) domain 1"/>
    <property type="match status" value="1"/>
</dbReference>
<dbReference type="Pfam" id="PF00069">
    <property type="entry name" value="Pkinase"/>
    <property type="match status" value="1"/>
</dbReference>
<gene>
    <name evidence="9" type="ORF">MNBD_GAMMA26-1868</name>
</gene>
<keyword evidence="4" id="KW-0547">Nucleotide-binding</keyword>
<sequence>MTDNQEEVYRDVLPQGFEIHWYEVKSVLGRGAFGVTYLALDKNLDQLVAIKEYFPNDFSSRETGYTVHPTTGKNKEMYEWGLNRFIREARTLAKFKHSNIVRVLSVFEHNNTAYMVMEYEQGKELSKLFKDKEHFTEQELLDIFLPIMDGLKLVHDAGFIHRDIKPSNVYIREDGSPVLIDFGSARQVSGTPTRALTSLVTYGYAPFEQYNESEEKQGPWTDIYALGASLYSGLTGKLPIDALTRGSGMLSTGIDPYEPLSIILVGRYSTSFLRAIDHALLFHASERPQDVMVWADMLSGKGEVPELPAAMLKKSPQVAEDQNATVVVTRQPSVRNAVTAGMPEGAGAEMPPANSQGQVIPQSAKRMPSIRSISAVLIVMLIVVSGVIMLMQGPEEAQVSEPEMPETIVEQTVEPVVEPVVEQTVNPADLLLTQADQARQAGNSIEPENKSALQLYLQVLALEPSNQQANKGIEEIVGLYSDGIRSDLDAGYFDKAEKNLQLLLAARPDSEKLLKLYDDLTAARISQSQLSQLLAQADDYLKKNRLLSPKGKNALSTLRRVLEVDPDNKEAIQRIETIASHYIKLAEKEIAAGKLSEARKSISNVELTDASHPEITNLRSKYSAEKEKMLSSLLAQARRALDADKLLIPSRRNAFYLYRQALKISSRNIKAKSGIEMIRVRLKVKFDSLMKAHSYPEAESLVKMIERAMPGSRFAKTIRADWEKSKPPEKSDIQAIEEMIGSFKQVLESRNQGALEKMSEFQPNRRGFVNQLFSNYQSLKLQISNVRVIGKKKTGMADIKITELVNIQGLLVQPGAWSQFEIAIKQNEEGQWKIYW</sequence>
<dbReference type="EMBL" id="UOFX01000013">
    <property type="protein sequence ID" value="VAX06618.1"/>
    <property type="molecule type" value="Genomic_DNA"/>
</dbReference>
<dbReference type="PROSITE" id="PS00108">
    <property type="entry name" value="PROTEIN_KINASE_ST"/>
    <property type="match status" value="1"/>
</dbReference>
<evidence type="ECO:0000256" key="2">
    <source>
        <dbReference type="ARBA" id="ARBA00012513"/>
    </source>
</evidence>
<dbReference type="InterPro" id="IPR011009">
    <property type="entry name" value="Kinase-like_dom_sf"/>
</dbReference>
<dbReference type="EC" id="2.7.11.1" evidence="2"/>
<keyword evidence="7" id="KW-1133">Transmembrane helix</keyword>
<feature type="transmembrane region" description="Helical" evidence="7">
    <location>
        <begin position="373"/>
        <end position="391"/>
    </location>
</feature>
<dbReference type="InterPro" id="IPR017441">
    <property type="entry name" value="Protein_kinase_ATP_BS"/>
</dbReference>
<proteinExistence type="inferred from homology"/>
<organism evidence="9">
    <name type="scientific">hydrothermal vent metagenome</name>
    <dbReference type="NCBI Taxonomy" id="652676"/>
    <lineage>
        <taxon>unclassified sequences</taxon>
        <taxon>metagenomes</taxon>
        <taxon>ecological metagenomes</taxon>
    </lineage>
</organism>
<dbReference type="PROSITE" id="PS50011">
    <property type="entry name" value="PROTEIN_KINASE_DOM"/>
    <property type="match status" value="1"/>
</dbReference>
<dbReference type="CDD" id="cd14014">
    <property type="entry name" value="STKc_PknB_like"/>
    <property type="match status" value="1"/>
</dbReference>
<dbReference type="PROSITE" id="PS00107">
    <property type="entry name" value="PROTEIN_KINASE_ATP"/>
    <property type="match status" value="1"/>
</dbReference>
<feature type="domain" description="Protein kinase" evidence="8">
    <location>
        <begin position="22"/>
        <end position="307"/>
    </location>
</feature>
<dbReference type="PANTHER" id="PTHR43671:SF13">
    <property type="entry name" value="SERINE_THREONINE-PROTEIN KINASE NEK2"/>
    <property type="match status" value="1"/>
</dbReference>
<dbReference type="SUPFAM" id="SSF48452">
    <property type="entry name" value="TPR-like"/>
    <property type="match status" value="1"/>
</dbReference>
<dbReference type="GO" id="GO:0004674">
    <property type="term" value="F:protein serine/threonine kinase activity"/>
    <property type="evidence" value="ECO:0007669"/>
    <property type="project" value="UniProtKB-KW"/>
</dbReference>
<protein>
    <recommendedName>
        <fullName evidence="2">non-specific serine/threonine protein kinase</fullName>
        <ecNumber evidence="2">2.7.11.1</ecNumber>
    </recommendedName>
</protein>
<keyword evidence="7" id="KW-0812">Transmembrane</keyword>
<name>A0A3B1B5G0_9ZZZZ</name>